<evidence type="ECO:0000256" key="14">
    <source>
        <dbReference type="SAM" id="MobiDB-lite"/>
    </source>
</evidence>
<organism evidence="18 19">
    <name type="scientific">Sporidiobolus salmonicolor</name>
    <name type="common">Yeast-like fungus</name>
    <name type="synonym">Sporobolomyces salmonicolor</name>
    <dbReference type="NCBI Taxonomy" id="5005"/>
    <lineage>
        <taxon>Eukaryota</taxon>
        <taxon>Fungi</taxon>
        <taxon>Dikarya</taxon>
        <taxon>Basidiomycota</taxon>
        <taxon>Pucciniomycotina</taxon>
        <taxon>Microbotryomycetes</taxon>
        <taxon>Sporidiobolales</taxon>
        <taxon>Sporidiobolaceae</taxon>
        <taxon>Sporobolomyces</taxon>
    </lineage>
</organism>
<feature type="region of interest" description="Disordered" evidence="14">
    <location>
        <begin position="690"/>
        <end position="711"/>
    </location>
</feature>
<comment type="subcellular location">
    <subcellularLocation>
        <location evidence="3">Peroxisome</location>
    </subcellularLocation>
</comment>
<evidence type="ECO:0000256" key="11">
    <source>
        <dbReference type="ARBA" id="ARBA00023140"/>
    </source>
</evidence>
<dbReference type="InterPro" id="IPR029320">
    <property type="entry name" value="Acyl-CoA_ox_N"/>
</dbReference>
<keyword evidence="6 12" id="KW-0285">Flavoprotein</keyword>
<evidence type="ECO:0000256" key="1">
    <source>
        <dbReference type="ARBA" id="ARBA00001201"/>
    </source>
</evidence>
<dbReference type="FunFam" id="1.20.140.10:FF:000015">
    <property type="entry name" value="Acyl-coenzyme A oxidase"/>
    <property type="match status" value="1"/>
</dbReference>
<gene>
    <name evidence="18" type="primary">SPOSA6832_03449</name>
</gene>
<evidence type="ECO:0000259" key="15">
    <source>
        <dbReference type="Pfam" id="PF01756"/>
    </source>
</evidence>
<dbReference type="FunFam" id="1.20.140.10:FF:000013">
    <property type="entry name" value="Acyl-coenzyme A oxidase"/>
    <property type="match status" value="1"/>
</dbReference>
<dbReference type="PANTHER" id="PTHR10909:SF250">
    <property type="entry name" value="PEROXISOMAL ACYL-COENZYME A OXIDASE 1"/>
    <property type="match status" value="1"/>
</dbReference>
<evidence type="ECO:0000313" key="19">
    <source>
        <dbReference type="Proteomes" id="UP000243876"/>
    </source>
</evidence>
<keyword evidence="7 12" id="KW-0274">FAD</keyword>
<feature type="domain" description="Acyl-CoA oxidase C-terminal" evidence="15">
    <location>
        <begin position="564"/>
        <end position="685"/>
    </location>
</feature>
<dbReference type="InterPro" id="IPR046373">
    <property type="entry name" value="Acyl-CoA_Oxase/DH_mid-dom_sf"/>
</dbReference>
<dbReference type="Gene3D" id="1.20.140.10">
    <property type="entry name" value="Butyryl-CoA Dehydrogenase, subunit A, domain 3"/>
    <property type="match status" value="2"/>
</dbReference>
<keyword evidence="11" id="KW-0576">Peroxisome</keyword>
<dbReference type="EMBL" id="CENE01000016">
    <property type="protein sequence ID" value="CEQ41700.1"/>
    <property type="molecule type" value="Genomic_DNA"/>
</dbReference>
<dbReference type="Pfam" id="PF14749">
    <property type="entry name" value="Acyl-CoA_ox_N"/>
    <property type="match status" value="1"/>
</dbReference>
<dbReference type="GO" id="GO:0003997">
    <property type="term" value="F:acyl-CoA oxidase activity"/>
    <property type="evidence" value="ECO:0007669"/>
    <property type="project" value="UniProtKB-EC"/>
</dbReference>
<dbReference type="InterPro" id="IPR009100">
    <property type="entry name" value="AcylCoA_DH/oxidase_NM_dom_sf"/>
</dbReference>
<comment type="catalytic activity">
    <reaction evidence="1">
        <text>a 2,3-saturated acyl-CoA + O2 = a (2E)-enoyl-CoA + H2O2</text>
        <dbReference type="Rhea" id="RHEA:38959"/>
        <dbReference type="ChEBI" id="CHEBI:15379"/>
        <dbReference type="ChEBI" id="CHEBI:16240"/>
        <dbReference type="ChEBI" id="CHEBI:58856"/>
        <dbReference type="ChEBI" id="CHEBI:65111"/>
        <dbReference type="EC" id="1.3.3.6"/>
    </reaction>
</comment>
<dbReference type="InterPro" id="IPR002655">
    <property type="entry name" value="Acyl-CoA_oxidase_C"/>
</dbReference>
<evidence type="ECO:0000256" key="8">
    <source>
        <dbReference type="ARBA" id="ARBA00022832"/>
    </source>
</evidence>
<feature type="domain" description="Acyl-CoA oxidase C-alpha1" evidence="17">
    <location>
        <begin position="328"/>
        <end position="480"/>
    </location>
</feature>
<dbReference type="Gene3D" id="1.10.540.10">
    <property type="entry name" value="Acyl-CoA dehydrogenase/oxidase, N-terminal domain"/>
    <property type="match status" value="1"/>
</dbReference>
<evidence type="ECO:0000256" key="2">
    <source>
        <dbReference type="ARBA" id="ARBA00001974"/>
    </source>
</evidence>
<dbReference type="GO" id="GO:0071949">
    <property type="term" value="F:FAD binding"/>
    <property type="evidence" value="ECO:0007669"/>
    <property type="project" value="InterPro"/>
</dbReference>
<dbReference type="OrthoDB" id="538336at2759"/>
<keyword evidence="10" id="KW-0443">Lipid metabolism</keyword>
<dbReference type="Pfam" id="PF01756">
    <property type="entry name" value="ACOX"/>
    <property type="match status" value="1"/>
</dbReference>
<evidence type="ECO:0000256" key="9">
    <source>
        <dbReference type="ARBA" id="ARBA00023002"/>
    </source>
</evidence>
<evidence type="ECO:0000256" key="13">
    <source>
        <dbReference type="PIRSR" id="PIRSR000168-2"/>
    </source>
</evidence>
<dbReference type="GO" id="GO:0033540">
    <property type="term" value="P:fatty acid beta-oxidation using acyl-CoA oxidase"/>
    <property type="evidence" value="ECO:0007669"/>
    <property type="project" value="UniProtKB-UniPathway"/>
</dbReference>
<dbReference type="PANTHER" id="PTHR10909">
    <property type="entry name" value="ELECTRON TRANSPORT OXIDOREDUCTASE"/>
    <property type="match status" value="1"/>
</dbReference>
<dbReference type="GO" id="GO:0055088">
    <property type="term" value="P:lipid homeostasis"/>
    <property type="evidence" value="ECO:0007669"/>
    <property type="project" value="TreeGrafter"/>
</dbReference>
<evidence type="ECO:0000256" key="10">
    <source>
        <dbReference type="ARBA" id="ARBA00023098"/>
    </source>
</evidence>
<name>A0A0D6EQ48_SPOSA</name>
<sequence>MTFIPTLTPPVEIPPHLSKPVGTPGTRLLEIERSKASFCPDDLKEFLYGKEYLERVNRILPVLENDPAFDKSQIHYMDRGDKFRHGLAKEKRLVQVSRELGWDEEDNKVAEELLDMPAAFGLHKSMFMKTLRAQTTDEQKELFLKPAERYEIIGCYAQTELGHGSNVQGLETTATYRPETKTFVLQSPGLTAMKWWIGGLGRTADHAVVMAQLYTPDGRNGSLVRRGPFPFVVPIRDLKTRELLPGCTVMDIGPKAGYPMTDNGALLVSVYETSRRTFGSDRARIGLTFRLNQLDNVEIPHVNFLAAYAQVDPDSGKFARPPNEKLSYGTMTYIRANIVQQARMVLARSATVAIRYCSVRRQFADRDAPFTDDGRKPAETQVINYQLVQARIFPPLVQAFACHFTGKEMFRLYSLNQTAMEGGDFTLLADVHASSSGLKSLCTIMASGAIEECRRACGGHGFSLAGGLASFYADYLPQYIANPEAKARAKYAGDLADPQFFIDAFGHRAAYLTATALRKRDVEKRTWNSLLIDIFRCSCVVPPIRRLAHPCSSADQPLLAIDRTAHSQYYLVYNFAQAILHDAALKAQPAVHRVMTTCFELFACYTMDAEASEFLSSGYLSPKQHELLRNRVHALLAELRPQAVPLVDAWGCPDYLLNSALGRHDGDVYPALVRFAQNEPLNRTRFNVNVDDPELEVGPEEGSPETRSSKL</sequence>
<evidence type="ECO:0000256" key="5">
    <source>
        <dbReference type="ARBA" id="ARBA00006288"/>
    </source>
</evidence>
<dbReference type="SUPFAM" id="SSF47203">
    <property type="entry name" value="Acyl-CoA dehydrogenase C-terminal domain-like"/>
    <property type="match status" value="2"/>
</dbReference>
<dbReference type="Gene3D" id="2.40.110.10">
    <property type="entry name" value="Butyryl-CoA Dehydrogenase, subunit A, domain 2"/>
    <property type="match status" value="1"/>
</dbReference>
<dbReference type="GO" id="GO:0005504">
    <property type="term" value="F:fatty acid binding"/>
    <property type="evidence" value="ECO:0007669"/>
    <property type="project" value="TreeGrafter"/>
</dbReference>
<protein>
    <recommendedName>
        <fullName evidence="12">Acyl-coenzyme A oxidase</fullName>
    </recommendedName>
</protein>
<evidence type="ECO:0000259" key="17">
    <source>
        <dbReference type="Pfam" id="PF22924"/>
    </source>
</evidence>
<dbReference type="SUPFAM" id="SSF56645">
    <property type="entry name" value="Acyl-CoA dehydrogenase NM domain-like"/>
    <property type="match status" value="1"/>
</dbReference>
<proteinExistence type="inferred from homology"/>
<keyword evidence="9" id="KW-0560">Oxidoreductase</keyword>
<feature type="binding site" evidence="13">
    <location>
        <position position="159"/>
    </location>
    <ligand>
        <name>FAD</name>
        <dbReference type="ChEBI" id="CHEBI:57692"/>
    </ligand>
</feature>
<reference evidence="19" key="1">
    <citation type="submission" date="2015-02" db="EMBL/GenBank/DDBJ databases">
        <authorList>
            <person name="Gon?alves P."/>
        </authorList>
    </citation>
    <scope>NUCLEOTIDE SEQUENCE [LARGE SCALE GENOMIC DNA]</scope>
</reference>
<feature type="binding site" evidence="13">
    <location>
        <position position="198"/>
    </location>
    <ligand>
        <name>FAD</name>
        <dbReference type="ChEBI" id="CHEBI:57692"/>
    </ligand>
</feature>
<dbReference type="PIRSF" id="PIRSF000168">
    <property type="entry name" value="Acyl-CoA_oxidase"/>
    <property type="match status" value="1"/>
</dbReference>
<evidence type="ECO:0000256" key="12">
    <source>
        <dbReference type="PIRNR" id="PIRNR000168"/>
    </source>
</evidence>
<evidence type="ECO:0000259" key="16">
    <source>
        <dbReference type="Pfam" id="PF14749"/>
    </source>
</evidence>
<dbReference type="UniPathway" id="UPA00661"/>
<evidence type="ECO:0000313" key="18">
    <source>
        <dbReference type="EMBL" id="CEQ41700.1"/>
    </source>
</evidence>
<dbReference type="AlphaFoldDB" id="A0A0D6EQ48"/>
<comment type="similarity">
    <text evidence="5 12">Belongs to the acyl-CoA oxidase family.</text>
</comment>
<dbReference type="InterPro" id="IPR036250">
    <property type="entry name" value="AcylCo_DH-like_C"/>
</dbReference>
<accession>A0A0D6EQ48</accession>
<dbReference type="GO" id="GO:0005777">
    <property type="term" value="C:peroxisome"/>
    <property type="evidence" value="ECO:0007669"/>
    <property type="project" value="UniProtKB-SubCell"/>
</dbReference>
<evidence type="ECO:0000256" key="6">
    <source>
        <dbReference type="ARBA" id="ARBA00022630"/>
    </source>
</evidence>
<dbReference type="InterPro" id="IPR037069">
    <property type="entry name" value="AcylCoA_DH/ox_N_sf"/>
</dbReference>
<comment type="cofactor">
    <cofactor evidence="2">
        <name>FAD</name>
        <dbReference type="ChEBI" id="CHEBI:57692"/>
    </cofactor>
</comment>
<evidence type="ECO:0000256" key="7">
    <source>
        <dbReference type="ARBA" id="ARBA00022827"/>
    </source>
</evidence>
<keyword evidence="8" id="KW-0276">Fatty acid metabolism</keyword>
<dbReference type="InterPro" id="IPR055060">
    <property type="entry name" value="ACOX_C_alpha1"/>
</dbReference>
<dbReference type="Pfam" id="PF22924">
    <property type="entry name" value="ACOX_C_alpha1"/>
    <property type="match status" value="1"/>
</dbReference>
<evidence type="ECO:0000256" key="3">
    <source>
        <dbReference type="ARBA" id="ARBA00004275"/>
    </source>
</evidence>
<feature type="domain" description="Acyl-coenzyme A oxidase N-terminal" evidence="16">
    <location>
        <begin position="40"/>
        <end position="153"/>
    </location>
</feature>
<feature type="compositionally biased region" description="Acidic residues" evidence="14">
    <location>
        <begin position="691"/>
        <end position="703"/>
    </location>
</feature>
<dbReference type="InterPro" id="IPR012258">
    <property type="entry name" value="Acyl-CoA_oxidase"/>
</dbReference>
<keyword evidence="19" id="KW-1185">Reference proteome</keyword>
<evidence type="ECO:0000256" key="4">
    <source>
        <dbReference type="ARBA" id="ARBA00004846"/>
    </source>
</evidence>
<comment type="pathway">
    <text evidence="4">Lipid metabolism; peroxisomal fatty acid beta-oxidation.</text>
</comment>
<dbReference type="Proteomes" id="UP000243876">
    <property type="component" value="Unassembled WGS sequence"/>
</dbReference>